<dbReference type="InterPro" id="IPR020823">
    <property type="entry name" value="Cell_div_FtsA"/>
</dbReference>
<dbReference type="AlphaFoldDB" id="A0A0G2BPJ2"/>
<comment type="subunit">
    <text evidence="5">Self-interacts. Interacts with FtsZ.</text>
</comment>
<comment type="similarity">
    <text evidence="5">Belongs to the FtsA/MreB family.</text>
</comment>
<evidence type="ECO:0000256" key="3">
    <source>
        <dbReference type="ARBA" id="ARBA00023136"/>
    </source>
</evidence>
<evidence type="ECO:0000259" key="6">
    <source>
        <dbReference type="SMART" id="SM00842"/>
    </source>
</evidence>
<comment type="subcellular location">
    <subcellularLocation>
        <location evidence="5">Cell membrane</location>
        <topology evidence="5">Peripheral membrane protein</topology>
        <orientation evidence="5">Cytoplasmic side</orientation>
    </subcellularLocation>
    <text evidence="5">Localizes to the Z ring in an FtsZ-dependent manner. Targeted to the membrane through a conserved C-terminal amphipathic helix.</text>
</comment>
<dbReference type="EMBL" id="LCSD01000003">
    <property type="protein sequence ID" value="KKW47884.1"/>
    <property type="molecule type" value="Genomic_DNA"/>
</dbReference>
<dbReference type="PANTHER" id="PTHR32432">
    <property type="entry name" value="CELL DIVISION PROTEIN FTSA-RELATED"/>
    <property type="match status" value="1"/>
</dbReference>
<dbReference type="Gene3D" id="3.30.420.40">
    <property type="match status" value="3"/>
</dbReference>
<dbReference type="InterPro" id="IPR050696">
    <property type="entry name" value="FtsA/MreB"/>
</dbReference>
<organism evidence="7 8">
    <name type="scientific">Candidatus Kaiserbacteria bacterium GW2011_GWA2_58_9</name>
    <dbReference type="NCBI Taxonomy" id="1618672"/>
    <lineage>
        <taxon>Bacteria</taxon>
        <taxon>Candidatus Kaiseribacteriota</taxon>
    </lineage>
</organism>
<evidence type="ECO:0000256" key="1">
    <source>
        <dbReference type="ARBA" id="ARBA00022475"/>
    </source>
</evidence>
<dbReference type="InterPro" id="IPR003494">
    <property type="entry name" value="SHS2_FtsA"/>
</dbReference>
<dbReference type="GO" id="GO:0043093">
    <property type="term" value="P:FtsZ-dependent cytokinesis"/>
    <property type="evidence" value="ECO:0007669"/>
    <property type="project" value="UniProtKB-UniRule"/>
</dbReference>
<protein>
    <recommendedName>
        <fullName evidence="5">Cell division protein FtsA</fullName>
    </recommendedName>
</protein>
<dbReference type="Pfam" id="PF14450">
    <property type="entry name" value="FtsA"/>
    <property type="match status" value="1"/>
</dbReference>
<keyword evidence="4 5" id="KW-0131">Cell cycle</keyword>
<dbReference type="PANTHER" id="PTHR32432:SF4">
    <property type="entry name" value="CELL DIVISION PROTEIN FTSA"/>
    <property type="match status" value="1"/>
</dbReference>
<gene>
    <name evidence="5" type="primary">ftsA</name>
    <name evidence="7" type="ORF">UY98_C0003G0014</name>
</gene>
<dbReference type="Pfam" id="PF02491">
    <property type="entry name" value="SHS2_FTSA"/>
    <property type="match status" value="1"/>
</dbReference>
<comment type="caution">
    <text evidence="7">The sequence shown here is derived from an EMBL/GenBank/DDBJ whole genome shotgun (WGS) entry which is preliminary data.</text>
</comment>
<evidence type="ECO:0000256" key="5">
    <source>
        <dbReference type="HAMAP-Rule" id="MF_02033"/>
    </source>
</evidence>
<dbReference type="SMART" id="SM00842">
    <property type="entry name" value="FtsA"/>
    <property type="match status" value="1"/>
</dbReference>
<evidence type="ECO:0000256" key="4">
    <source>
        <dbReference type="ARBA" id="ARBA00023306"/>
    </source>
</evidence>
<keyword evidence="1 5" id="KW-1003">Cell membrane</keyword>
<comment type="function">
    <text evidence="5">Cell division protein that is involved in the assembly of the Z ring. May serve as a membrane anchor for the Z ring.</text>
</comment>
<dbReference type="GO" id="GO:0009898">
    <property type="term" value="C:cytoplasmic side of plasma membrane"/>
    <property type="evidence" value="ECO:0007669"/>
    <property type="project" value="UniProtKB-UniRule"/>
</dbReference>
<dbReference type="PIRSF" id="PIRSF003101">
    <property type="entry name" value="FtsA"/>
    <property type="match status" value="1"/>
</dbReference>
<dbReference type="SUPFAM" id="SSF53067">
    <property type="entry name" value="Actin-like ATPase domain"/>
    <property type="match status" value="2"/>
</dbReference>
<keyword evidence="2 5" id="KW-0132">Cell division</keyword>
<dbReference type="Proteomes" id="UP000034789">
    <property type="component" value="Unassembled WGS sequence"/>
</dbReference>
<dbReference type="HAMAP" id="MF_02033">
    <property type="entry name" value="FtsA"/>
    <property type="match status" value="1"/>
</dbReference>
<feature type="domain" description="SHS2" evidence="6">
    <location>
        <begin position="8"/>
        <end position="200"/>
    </location>
</feature>
<evidence type="ECO:0000256" key="2">
    <source>
        <dbReference type="ARBA" id="ARBA00022618"/>
    </source>
</evidence>
<evidence type="ECO:0000313" key="7">
    <source>
        <dbReference type="EMBL" id="KKW47884.1"/>
    </source>
</evidence>
<dbReference type="GO" id="GO:0032153">
    <property type="term" value="C:cell division site"/>
    <property type="evidence" value="ECO:0007669"/>
    <property type="project" value="UniProtKB-UniRule"/>
</dbReference>
<sequence>MASMRKIYTGIDIGTSHVKAVIAAPGESPELPMQILGTGTASSKGLRHGYVVEGKEATKSVREALHRAASAAKVRVRRARVALGGIGLDELRSTGEVTLTPSGGIVTEAMLERALKESEKRAASRLVNRTVIHTIPLEYRIDGAKVFGKPQGLQGTKLSLDCLLITMLAHHHDELIEAVEGAGIEVEGVMASPLAASFATLSKSQKTAGVCLANIGAETLSIIVFDNDTPVSARVFSGGSADITNAIALSLQIPLQEAEQMKRGAVTGSDIPPKRMEAIVAARLKDMFALVNAHLKAIGRARLLPAGIVLTGGGSGLVGASEVARAVLKLPSQISQIGYLPRSAGVDATWAVAYGLCRWAYAEDAAESGASLGEIAGNAWDSVKQAIRSLLP</sequence>
<keyword evidence="3 5" id="KW-0472">Membrane</keyword>
<reference evidence="7 8" key="1">
    <citation type="journal article" date="2015" name="Nature">
        <title>rRNA introns, odd ribosomes, and small enigmatic genomes across a large radiation of phyla.</title>
        <authorList>
            <person name="Brown C.T."/>
            <person name="Hug L.A."/>
            <person name="Thomas B.C."/>
            <person name="Sharon I."/>
            <person name="Castelle C.J."/>
            <person name="Singh A."/>
            <person name="Wilkins M.J."/>
            <person name="Williams K.H."/>
            <person name="Banfield J.F."/>
        </authorList>
    </citation>
    <scope>NUCLEOTIDE SEQUENCE [LARGE SCALE GENOMIC DNA]</scope>
</reference>
<evidence type="ECO:0000313" key="8">
    <source>
        <dbReference type="Proteomes" id="UP000034789"/>
    </source>
</evidence>
<accession>A0A0G2BPJ2</accession>
<name>A0A0G2BPJ2_9BACT</name>
<proteinExistence type="inferred from homology"/>
<dbReference type="InterPro" id="IPR043129">
    <property type="entry name" value="ATPase_NBD"/>
</dbReference>